<dbReference type="EMBL" id="HBHK01019717">
    <property type="protein sequence ID" value="CAD9695427.1"/>
    <property type="molecule type" value="Transcribed_RNA"/>
</dbReference>
<dbReference type="AlphaFoldDB" id="A0A7S2SBQ6"/>
<evidence type="ECO:0000313" key="2">
    <source>
        <dbReference type="EMBL" id="CAD9695403.1"/>
    </source>
</evidence>
<dbReference type="EMBL" id="HBHK01019701">
    <property type="protein sequence ID" value="CAD9695403.1"/>
    <property type="molecule type" value="Transcribed_RNA"/>
</dbReference>
<proteinExistence type="predicted"/>
<evidence type="ECO:0000313" key="3">
    <source>
        <dbReference type="EMBL" id="CAD9695414.1"/>
    </source>
</evidence>
<reference evidence="1" key="1">
    <citation type="submission" date="2021-01" db="EMBL/GenBank/DDBJ databases">
        <authorList>
            <person name="Corre E."/>
            <person name="Pelletier E."/>
            <person name="Niang G."/>
            <person name="Scheremetjew M."/>
            <person name="Finn R."/>
            <person name="Kale V."/>
            <person name="Holt S."/>
            <person name="Cochrane G."/>
            <person name="Meng A."/>
            <person name="Brown T."/>
            <person name="Cohen L."/>
        </authorList>
    </citation>
    <scope>NUCLEOTIDE SEQUENCE</scope>
    <source>
        <strain evidence="1">NY070348D</strain>
    </source>
</reference>
<dbReference type="EMBL" id="HBHK01019709">
    <property type="protein sequence ID" value="CAD9695414.1"/>
    <property type="molecule type" value="Transcribed_RNA"/>
</dbReference>
<accession>A0A7S2SBQ6</accession>
<evidence type="ECO:0000313" key="4">
    <source>
        <dbReference type="EMBL" id="CAD9695421.1"/>
    </source>
</evidence>
<name>A0A7S2SBQ6_9STRA</name>
<evidence type="ECO:0000313" key="5">
    <source>
        <dbReference type="EMBL" id="CAD9695427.1"/>
    </source>
</evidence>
<organism evidence="1">
    <name type="scientific">Mucochytrium quahogii</name>
    <dbReference type="NCBI Taxonomy" id="96639"/>
    <lineage>
        <taxon>Eukaryota</taxon>
        <taxon>Sar</taxon>
        <taxon>Stramenopiles</taxon>
        <taxon>Bigyra</taxon>
        <taxon>Labyrinthulomycetes</taxon>
        <taxon>Thraustochytrida</taxon>
        <taxon>Thraustochytriidae</taxon>
        <taxon>Mucochytrium</taxon>
    </lineage>
</organism>
<gene>
    <name evidence="1" type="ORF">QSP1433_LOCUS12483</name>
    <name evidence="2" type="ORF">QSP1433_LOCUS12487</name>
    <name evidence="3" type="ORF">QSP1433_LOCUS12490</name>
    <name evidence="4" type="ORF">QSP1433_LOCUS12492</name>
    <name evidence="5" type="ORF">QSP1433_LOCUS12494</name>
</gene>
<evidence type="ECO:0000313" key="1">
    <source>
        <dbReference type="EMBL" id="CAD9695390.1"/>
    </source>
</evidence>
<protein>
    <submittedName>
        <fullName evidence="1">Uncharacterized protein</fullName>
    </submittedName>
</protein>
<dbReference type="EMBL" id="HBHK01019714">
    <property type="protein sequence ID" value="CAD9695421.1"/>
    <property type="molecule type" value="Transcribed_RNA"/>
</dbReference>
<sequence>MEKDIDIHMHEDAFKTLEIELANGEFKDAMKCGNTPLQVTEDIEDFPIMLIDPLWSWTLKSAGARYIIVYHKYYEMKRKAIQYMTESYEMDIVWDDARYPYSRTRTNTRISTKGLRFTWFRNVVMTT</sequence>
<dbReference type="EMBL" id="HBHK01019697">
    <property type="protein sequence ID" value="CAD9695390.1"/>
    <property type="molecule type" value="Transcribed_RNA"/>
</dbReference>